<dbReference type="InterPro" id="IPR036852">
    <property type="entry name" value="Peptidase_S8/S53_dom_sf"/>
</dbReference>
<dbReference type="Pfam" id="PF13715">
    <property type="entry name" value="CarbopepD_reg_2"/>
    <property type="match status" value="1"/>
</dbReference>
<dbReference type="InterPro" id="IPR036116">
    <property type="entry name" value="FN3_sf"/>
</dbReference>
<dbReference type="SUPFAM" id="SSF49265">
    <property type="entry name" value="Fibronectin type III"/>
    <property type="match status" value="1"/>
</dbReference>
<dbReference type="InterPro" id="IPR023828">
    <property type="entry name" value="Peptidase_S8_Ser-AS"/>
</dbReference>
<dbReference type="OrthoDB" id="9798386at2"/>
<dbReference type="Pfam" id="PF00082">
    <property type="entry name" value="Peptidase_S8"/>
    <property type="match status" value="1"/>
</dbReference>
<dbReference type="GO" id="GO:0006508">
    <property type="term" value="P:proteolysis"/>
    <property type="evidence" value="ECO:0007669"/>
    <property type="project" value="UniProtKB-KW"/>
</dbReference>
<feature type="region of interest" description="Disordered" evidence="7">
    <location>
        <begin position="868"/>
        <end position="896"/>
    </location>
</feature>
<dbReference type="EMBL" id="QNQT01000001">
    <property type="protein sequence ID" value="RDU38172.1"/>
    <property type="molecule type" value="Genomic_DNA"/>
</dbReference>
<feature type="active site" description="Charge relay system" evidence="5 6">
    <location>
        <position position="416"/>
    </location>
</feature>
<keyword evidence="3 6" id="KW-0378">Hydrolase</keyword>
<evidence type="ECO:0000256" key="2">
    <source>
        <dbReference type="ARBA" id="ARBA00022670"/>
    </source>
</evidence>
<dbReference type="InterPro" id="IPR035986">
    <property type="entry name" value="PKD_dom_sf"/>
</dbReference>
<evidence type="ECO:0000313" key="11">
    <source>
        <dbReference type="Proteomes" id="UP000257144"/>
    </source>
</evidence>
<feature type="active site" description="Charge relay system" evidence="5 6">
    <location>
        <position position="193"/>
    </location>
</feature>
<dbReference type="InterPro" id="IPR015500">
    <property type="entry name" value="Peptidase_S8_subtilisin-rel"/>
</dbReference>
<organism evidence="10 11">
    <name type="scientific">Neobacillus piezotolerans</name>
    <dbReference type="NCBI Taxonomy" id="2259171"/>
    <lineage>
        <taxon>Bacteria</taxon>
        <taxon>Bacillati</taxon>
        <taxon>Bacillota</taxon>
        <taxon>Bacilli</taxon>
        <taxon>Bacillales</taxon>
        <taxon>Bacillaceae</taxon>
        <taxon>Neobacillus</taxon>
    </lineage>
</organism>
<dbReference type="PROSITE" id="PS51892">
    <property type="entry name" value="SUBTILASE"/>
    <property type="match status" value="1"/>
</dbReference>
<dbReference type="PROSITE" id="PS50853">
    <property type="entry name" value="FN3"/>
    <property type="match status" value="1"/>
</dbReference>
<dbReference type="SUPFAM" id="SSF52743">
    <property type="entry name" value="Subtilisin-like"/>
    <property type="match status" value="1"/>
</dbReference>
<evidence type="ECO:0000259" key="9">
    <source>
        <dbReference type="PROSITE" id="PS50853"/>
    </source>
</evidence>
<dbReference type="PRINTS" id="PR00723">
    <property type="entry name" value="SUBTILISIN"/>
</dbReference>
<feature type="active site" description="Charge relay system" evidence="5 6">
    <location>
        <position position="239"/>
    </location>
</feature>
<dbReference type="InterPro" id="IPR013783">
    <property type="entry name" value="Ig-like_fold"/>
</dbReference>
<dbReference type="InterPro" id="IPR022409">
    <property type="entry name" value="PKD/Chitinase_dom"/>
</dbReference>
<evidence type="ECO:0000256" key="1">
    <source>
        <dbReference type="ARBA" id="ARBA00011073"/>
    </source>
</evidence>
<dbReference type="InterPro" id="IPR051048">
    <property type="entry name" value="Peptidase_S8/S53_subtilisin"/>
</dbReference>
<keyword evidence="2 6" id="KW-0645">Protease</keyword>
<evidence type="ECO:0000256" key="4">
    <source>
        <dbReference type="ARBA" id="ARBA00022825"/>
    </source>
</evidence>
<feature type="domain" description="Fibronectin type-III" evidence="9">
    <location>
        <begin position="766"/>
        <end position="857"/>
    </location>
</feature>
<dbReference type="PROSITE" id="PS00138">
    <property type="entry name" value="SUBTILASE_SER"/>
    <property type="match status" value="1"/>
</dbReference>
<proteinExistence type="inferred from homology"/>
<sequence>MQKVDLQSNVPQLVADKIAPKLAKQFTDEEYVTYLIKMKEQADVDTVSKNAHQASLKKKETPAVAKLAMRNAVISSLRETATRTQYGLEKYLENMQKKGQVKSFESFFIVNAMAVTSTKEVMEKIALRAEVAKILPNEERFLDKAEKTAVTEEKVATADIQPSNIEWNINQVHAPEAWAMGIDGTGVVVANLDTGVDLTHPALQRKWRGYDANGNVVNPELSWFDPHSGASMPVDTDGHGTHTMGTMVGSEANGTNQIGVAPGAKWMAVRIFNPSTTDDIILRGAQWLMAPIDRNGNPHPEMAPDVVNNSWGGGPGLDEWFRPTVQSWRAAQIFPEFSAGNVRTGNPGGPGSVANPANYPESFATGATDINNKVASFSLRGPSPYQEIKPEVSAPGVNVRSSVPGGGYEGGWNGTSMAGPHTTALAALLLQVNSSLTVDQLEHIIQTTAIPLTDAEYPTSPNNGYGSGLINAADAVGSILSGLGSVSGRVATAGDDFEPPVLEHTPVTMAYTGLDIPFTASVSDNVGVVTVEAYARIKGNTHWTYIPMSRTSGDYKAGVYEGSIPYFLVHTAGTEYYIRVNDYGNNGFETNKYSIEVSNGVKPGYMQDFETNITGFTTGGANNTWEWGVPVGGPGSAASGTKLIATKLNGQYLNNSNSYMMMPPIDLLDSNRGVLLSFKHWFNLETNYDRGVVYAATESTNYEFVSLASFTGASGGWKNQLVDLSRFAGEQVYLIFNLHTDGSGTRDGWYIDDVELIGADDVAPAVPADLTARANSLGIVSLNWSAVADKDFKEYNVYRSSVSGSGYEKIGTTTENSFSDSNTANGETYFYVVRAKDYFGNESGNSNEVSVSVTAPVTIYSDNFDGNTDNGWTHSGTRDEWERGTPSGTGAPVPLSAPNVWGTDLDGNYESSSNFSLVSPVIDLSQVNNATLAFSHWYELETNYDKGYVEITKDGGTTWTQLGMFSHSTNGKNWSTVSYDIASYAGQQVQVRFRVTSDGSVVKLGWYIDNFAVLASVAPQKFERAVEGDSQAMVKPKPTDEAPAVKLSRTEKDALPAQPQGGIGLQSLPANATVTVLETGRSTRTDASNGRFSMIHMAGDYNIRADAYGFYPQTRPITIVDGRDTSVSFTLEPIPHGIITGVVTDERSREPIANATVMVMEDARIAPVRTDQNGAFSLEVLEGTYTLAVSADQYYNKNSTVTVTGNGSVEANVALKPFIGFEGTIGYDDGTAENARAWNAAGNAWAVRMTPENGAAQVTGAMFRFWDTEWPVPGGTAFQYAIYDATGANGSPGRQLAGPLNGTAKRDGTWTTVKFQEPVMIEGDFYVVYIQTFANPNTPGLATDESGTNALRSWQRISGAWSQSPAAEGNYMIRAIVQYPVGAPVITSPANGSFTKDENVTVTGTSQVNGSTVKLFNGTEQVGTGTVEKGKFSIPTTLHAGANELSVEVVVNGKISDRSEPTTVTLDQTAPALDVTAPVQDYRTNVEMVHVTGTTTDEHFDNLTVNGQPVKVNADGTFSHKILVNAGENEITVTSTDRAGNTTTVIRNVVVDLSAPEITNISPAADVHISAGETVQVSFDSEPGLNASFRIELPLMPSSGNGITMTETSPGHYEGSYTTPASLTMEGGVIVVRVADQSGNQVEAVAPGKLYVTAGGGQVDPPAENKAPIAVIKGEATAKMKKAAKFDGSQSSDPDGTIVSYQWNFGDGTTGTGTTVDHTFNKKGTYTVTLTVTDDKGATNSTTHKIVIN</sequence>
<dbReference type="PANTHER" id="PTHR43399:SF4">
    <property type="entry name" value="CELL WALL-ASSOCIATED PROTEASE"/>
    <property type="match status" value="1"/>
</dbReference>
<dbReference type="InterPro" id="IPR000601">
    <property type="entry name" value="PKD_dom"/>
</dbReference>
<evidence type="ECO:0000256" key="7">
    <source>
        <dbReference type="SAM" id="MobiDB-lite"/>
    </source>
</evidence>
<dbReference type="SUPFAM" id="SSF49464">
    <property type="entry name" value="Carboxypeptidase regulatory domain-like"/>
    <property type="match status" value="2"/>
</dbReference>
<dbReference type="Pfam" id="PF20773">
    <property type="entry name" value="InhA-like_MAM"/>
    <property type="match status" value="2"/>
</dbReference>
<dbReference type="InterPro" id="IPR003961">
    <property type="entry name" value="FN3_dom"/>
</dbReference>
<dbReference type="Gene3D" id="2.60.40.10">
    <property type="entry name" value="Immunoglobulins"/>
    <property type="match status" value="4"/>
</dbReference>
<dbReference type="PANTHER" id="PTHR43399">
    <property type="entry name" value="SUBTILISIN-RELATED"/>
    <property type="match status" value="1"/>
</dbReference>
<dbReference type="InterPro" id="IPR008969">
    <property type="entry name" value="CarboxyPept-like_regulatory"/>
</dbReference>
<protein>
    <submittedName>
        <fullName evidence="10">Serine protease</fullName>
    </submittedName>
</protein>
<dbReference type="Gene3D" id="2.60.40.1120">
    <property type="entry name" value="Carboxypeptidase-like, regulatory domain"/>
    <property type="match status" value="2"/>
</dbReference>
<dbReference type="InterPro" id="IPR000209">
    <property type="entry name" value="Peptidase_S8/S53_dom"/>
</dbReference>
<accession>A0A3D8GUY8</accession>
<dbReference type="SUPFAM" id="SSF49899">
    <property type="entry name" value="Concanavalin A-like lectins/glucanases"/>
    <property type="match status" value="2"/>
</dbReference>
<evidence type="ECO:0000259" key="8">
    <source>
        <dbReference type="PROSITE" id="PS50093"/>
    </source>
</evidence>
<dbReference type="NCBIfam" id="NF038128">
    <property type="entry name" value="choice_anch_J"/>
    <property type="match status" value="1"/>
</dbReference>
<evidence type="ECO:0000313" key="10">
    <source>
        <dbReference type="EMBL" id="RDU38172.1"/>
    </source>
</evidence>
<evidence type="ECO:0000256" key="6">
    <source>
        <dbReference type="PROSITE-ProRule" id="PRU01240"/>
    </source>
</evidence>
<feature type="domain" description="PKD" evidence="8">
    <location>
        <begin position="1667"/>
        <end position="1749"/>
    </location>
</feature>
<dbReference type="GO" id="GO:0004252">
    <property type="term" value="F:serine-type endopeptidase activity"/>
    <property type="evidence" value="ECO:0007669"/>
    <property type="project" value="UniProtKB-UniRule"/>
</dbReference>
<name>A0A3D8GUY8_9BACI</name>
<comment type="similarity">
    <text evidence="1 6">Belongs to the peptidase S8 family.</text>
</comment>
<gene>
    <name evidence="10" type="ORF">DRW41_00970</name>
</gene>
<dbReference type="Gene3D" id="2.60.120.260">
    <property type="entry name" value="Galactose-binding domain-like"/>
    <property type="match status" value="1"/>
</dbReference>
<dbReference type="Proteomes" id="UP000257144">
    <property type="component" value="Unassembled WGS sequence"/>
</dbReference>
<evidence type="ECO:0000256" key="3">
    <source>
        <dbReference type="ARBA" id="ARBA00022801"/>
    </source>
</evidence>
<keyword evidence="4 6" id="KW-0720">Serine protease</keyword>
<dbReference type="InterPro" id="IPR013320">
    <property type="entry name" value="ConA-like_dom_sf"/>
</dbReference>
<dbReference type="Pfam" id="PF18911">
    <property type="entry name" value="PKD_4"/>
    <property type="match status" value="1"/>
</dbReference>
<dbReference type="SUPFAM" id="SSF49299">
    <property type="entry name" value="PKD domain"/>
    <property type="match status" value="1"/>
</dbReference>
<keyword evidence="11" id="KW-1185">Reference proteome</keyword>
<reference evidence="10 11" key="1">
    <citation type="submission" date="2018-07" db="EMBL/GenBank/DDBJ databases">
        <title>Bacillus sp. YLB-04 draft genome sequence.</title>
        <authorList>
            <person name="Yu L."/>
            <person name="Tang X."/>
        </authorList>
    </citation>
    <scope>NUCLEOTIDE SEQUENCE [LARGE SCALE GENOMIC DNA]</scope>
    <source>
        <strain evidence="10 11">YLB-04</strain>
    </source>
</reference>
<dbReference type="CDD" id="cd00146">
    <property type="entry name" value="PKD"/>
    <property type="match status" value="1"/>
</dbReference>
<dbReference type="SMART" id="SM00089">
    <property type="entry name" value="PKD"/>
    <property type="match status" value="1"/>
</dbReference>
<dbReference type="Pfam" id="PF09136">
    <property type="entry name" value="Glucodextran_B"/>
    <property type="match status" value="1"/>
</dbReference>
<dbReference type="Gene3D" id="3.40.50.200">
    <property type="entry name" value="Peptidase S8/S53 domain"/>
    <property type="match status" value="1"/>
</dbReference>
<comment type="caution">
    <text evidence="10">The sequence shown here is derived from an EMBL/GenBank/DDBJ whole genome shotgun (WGS) entry which is preliminary data.</text>
</comment>
<dbReference type="PROSITE" id="PS50093">
    <property type="entry name" value="PKD"/>
    <property type="match status" value="1"/>
</dbReference>
<evidence type="ECO:0000256" key="5">
    <source>
        <dbReference type="PIRSR" id="PIRSR615500-1"/>
    </source>
</evidence>